<proteinExistence type="predicted"/>
<evidence type="ECO:0000313" key="2">
    <source>
        <dbReference type="Proteomes" id="UP001249851"/>
    </source>
</evidence>
<accession>A0AAD9V2F5</accession>
<reference evidence="1" key="1">
    <citation type="journal article" date="2023" name="G3 (Bethesda)">
        <title>Whole genome assembly and annotation of the endangered Caribbean coral Acropora cervicornis.</title>
        <authorList>
            <person name="Selwyn J.D."/>
            <person name="Vollmer S.V."/>
        </authorList>
    </citation>
    <scope>NUCLEOTIDE SEQUENCE</scope>
    <source>
        <strain evidence="1">K2</strain>
    </source>
</reference>
<dbReference type="EMBL" id="JARQWQ010000043">
    <property type="protein sequence ID" value="KAK2558814.1"/>
    <property type="molecule type" value="Genomic_DNA"/>
</dbReference>
<reference evidence="1" key="2">
    <citation type="journal article" date="2023" name="Science">
        <title>Genomic signatures of disease resistance in endangered staghorn corals.</title>
        <authorList>
            <person name="Vollmer S.V."/>
            <person name="Selwyn J.D."/>
            <person name="Despard B.A."/>
            <person name="Roesel C.L."/>
        </authorList>
    </citation>
    <scope>NUCLEOTIDE SEQUENCE</scope>
    <source>
        <strain evidence="1">K2</strain>
    </source>
</reference>
<name>A0AAD9V2F5_ACRCE</name>
<gene>
    <name evidence="1" type="ORF">P5673_019029</name>
</gene>
<sequence length="185" mass="20778">MDSLGEPGLVGLTKEEQDAAGRLLEPTISQGKRPLVIPDFISSFPIILQDDRETVLGTSGDAKIILKSSQDKKPSLDKIPFPRWSSANFRIMHILKKDSLLSSTQAIFNYNLYSFKISECTKCYPLSKVMGSGVILQPRLQKCVDNSLGFTITSKLCHYVFPLNPDLHLDDNKQFPHKGYYRAKD</sequence>
<dbReference type="AlphaFoldDB" id="A0AAD9V2F5"/>
<keyword evidence="2" id="KW-1185">Reference proteome</keyword>
<dbReference type="Proteomes" id="UP001249851">
    <property type="component" value="Unassembled WGS sequence"/>
</dbReference>
<comment type="caution">
    <text evidence="1">The sequence shown here is derived from an EMBL/GenBank/DDBJ whole genome shotgun (WGS) entry which is preliminary data.</text>
</comment>
<protein>
    <submittedName>
        <fullName evidence="1">Uncharacterized protein</fullName>
    </submittedName>
</protein>
<organism evidence="1 2">
    <name type="scientific">Acropora cervicornis</name>
    <name type="common">Staghorn coral</name>
    <dbReference type="NCBI Taxonomy" id="6130"/>
    <lineage>
        <taxon>Eukaryota</taxon>
        <taxon>Metazoa</taxon>
        <taxon>Cnidaria</taxon>
        <taxon>Anthozoa</taxon>
        <taxon>Hexacorallia</taxon>
        <taxon>Scleractinia</taxon>
        <taxon>Astrocoeniina</taxon>
        <taxon>Acroporidae</taxon>
        <taxon>Acropora</taxon>
    </lineage>
</organism>
<evidence type="ECO:0000313" key="1">
    <source>
        <dbReference type="EMBL" id="KAK2558814.1"/>
    </source>
</evidence>